<protein>
    <submittedName>
        <fullName evidence="6">TetR family transcriptional regulator</fullName>
    </submittedName>
</protein>
<dbReference type="Proteomes" id="UP000192527">
    <property type="component" value="Chromosome"/>
</dbReference>
<feature type="DNA-binding region" description="H-T-H motif" evidence="4">
    <location>
        <begin position="27"/>
        <end position="46"/>
    </location>
</feature>
<dbReference type="RefSeq" id="WP_085029872.1">
    <property type="nucleotide sequence ID" value="NZ_CP020772.1"/>
</dbReference>
<sequence>MPRESKRDKILNAAAKIVLTQGTESLTLDAVAELAEVSKGGLLYHFSTKEALITGLVQRMDRSHKQNVEDATLSDKKKTGKWIRAYINTTFKQSDESKEISAGLLAAQAFDPKLLKPIQETQKNFQNHIHNDGLDEVQAEILKLAADGLWLSEVFGLRSMNQELKKRVYNSLIKQSTKSD</sequence>
<reference evidence="6 7" key="1">
    <citation type="submission" date="2017-04" db="EMBL/GenBank/DDBJ databases">
        <title>The whole genome sequencing and assembly of Halobacillus mangrovi strain.</title>
        <authorList>
            <person name="Lee S.-J."/>
            <person name="Park M.-K."/>
            <person name="Kim J.-Y."/>
            <person name="Lee Y.-J."/>
            <person name="Yi H."/>
            <person name="Bahn Y.-S."/>
            <person name="Kim J.F."/>
            <person name="Lee D.-W."/>
        </authorList>
    </citation>
    <scope>NUCLEOTIDE SEQUENCE [LARGE SCALE GENOMIC DNA]</scope>
    <source>
        <strain evidence="6 7">KTB 131</strain>
    </source>
</reference>
<dbReference type="SUPFAM" id="SSF48498">
    <property type="entry name" value="Tetracyclin repressor-like, C-terminal domain"/>
    <property type="match status" value="1"/>
</dbReference>
<dbReference type="InterPro" id="IPR036271">
    <property type="entry name" value="Tet_transcr_reg_TetR-rel_C_sf"/>
</dbReference>
<evidence type="ECO:0000313" key="7">
    <source>
        <dbReference type="Proteomes" id="UP000192527"/>
    </source>
</evidence>
<dbReference type="PROSITE" id="PS50977">
    <property type="entry name" value="HTH_TETR_2"/>
    <property type="match status" value="1"/>
</dbReference>
<organism evidence="6 7">
    <name type="scientific">Halobacillus mangrovi</name>
    <dbReference type="NCBI Taxonomy" id="402384"/>
    <lineage>
        <taxon>Bacteria</taxon>
        <taxon>Bacillati</taxon>
        <taxon>Bacillota</taxon>
        <taxon>Bacilli</taxon>
        <taxon>Bacillales</taxon>
        <taxon>Bacillaceae</taxon>
        <taxon>Halobacillus</taxon>
    </lineage>
</organism>
<dbReference type="Pfam" id="PF17937">
    <property type="entry name" value="TetR_C_28"/>
    <property type="match status" value="1"/>
</dbReference>
<proteinExistence type="predicted"/>
<keyword evidence="2 4" id="KW-0238">DNA-binding</keyword>
<dbReference type="InterPro" id="IPR041479">
    <property type="entry name" value="TetR_CgmR_C"/>
</dbReference>
<dbReference type="Pfam" id="PF00440">
    <property type="entry name" value="TetR_N"/>
    <property type="match status" value="1"/>
</dbReference>
<dbReference type="EMBL" id="CP020772">
    <property type="protein sequence ID" value="ARI77403.1"/>
    <property type="molecule type" value="Genomic_DNA"/>
</dbReference>
<dbReference type="Gene3D" id="1.10.357.10">
    <property type="entry name" value="Tetracycline Repressor, domain 2"/>
    <property type="match status" value="1"/>
</dbReference>
<dbReference type="OrthoDB" id="9806334at2"/>
<feature type="domain" description="HTH tetR-type" evidence="5">
    <location>
        <begin position="4"/>
        <end position="64"/>
    </location>
</feature>
<dbReference type="KEGG" id="hmn:HM131_11365"/>
<keyword evidence="7" id="KW-1185">Reference proteome</keyword>
<evidence type="ECO:0000256" key="2">
    <source>
        <dbReference type="ARBA" id="ARBA00023125"/>
    </source>
</evidence>
<dbReference type="AlphaFoldDB" id="A0A1W5ZVU5"/>
<evidence type="ECO:0000256" key="3">
    <source>
        <dbReference type="ARBA" id="ARBA00023163"/>
    </source>
</evidence>
<evidence type="ECO:0000313" key="6">
    <source>
        <dbReference type="EMBL" id="ARI77403.1"/>
    </source>
</evidence>
<keyword evidence="3" id="KW-0804">Transcription</keyword>
<dbReference type="InterPro" id="IPR001647">
    <property type="entry name" value="HTH_TetR"/>
</dbReference>
<dbReference type="PRINTS" id="PR00455">
    <property type="entry name" value="HTHTETR"/>
</dbReference>
<gene>
    <name evidence="6" type="ORF">HM131_11365</name>
</gene>
<accession>A0A1W5ZVU5</accession>
<dbReference type="STRING" id="402384.HM131_11365"/>
<dbReference type="GO" id="GO:0000976">
    <property type="term" value="F:transcription cis-regulatory region binding"/>
    <property type="evidence" value="ECO:0007669"/>
    <property type="project" value="TreeGrafter"/>
</dbReference>
<dbReference type="SUPFAM" id="SSF46689">
    <property type="entry name" value="Homeodomain-like"/>
    <property type="match status" value="1"/>
</dbReference>
<dbReference type="PANTHER" id="PTHR30055:SF234">
    <property type="entry name" value="HTH-TYPE TRANSCRIPTIONAL REGULATOR BETI"/>
    <property type="match status" value="1"/>
</dbReference>
<dbReference type="PANTHER" id="PTHR30055">
    <property type="entry name" value="HTH-TYPE TRANSCRIPTIONAL REGULATOR RUTR"/>
    <property type="match status" value="1"/>
</dbReference>
<evidence type="ECO:0000259" key="5">
    <source>
        <dbReference type="PROSITE" id="PS50977"/>
    </source>
</evidence>
<dbReference type="InterPro" id="IPR050109">
    <property type="entry name" value="HTH-type_TetR-like_transc_reg"/>
</dbReference>
<dbReference type="GO" id="GO:0003700">
    <property type="term" value="F:DNA-binding transcription factor activity"/>
    <property type="evidence" value="ECO:0007669"/>
    <property type="project" value="TreeGrafter"/>
</dbReference>
<dbReference type="InterPro" id="IPR009057">
    <property type="entry name" value="Homeodomain-like_sf"/>
</dbReference>
<keyword evidence="1" id="KW-0805">Transcription regulation</keyword>
<evidence type="ECO:0000256" key="4">
    <source>
        <dbReference type="PROSITE-ProRule" id="PRU00335"/>
    </source>
</evidence>
<name>A0A1W5ZVU5_9BACI</name>
<evidence type="ECO:0000256" key="1">
    <source>
        <dbReference type="ARBA" id="ARBA00023015"/>
    </source>
</evidence>